<evidence type="ECO:0000313" key="4">
    <source>
        <dbReference type="Proteomes" id="UP000019460"/>
    </source>
</evidence>
<dbReference type="SMART" id="SM00850">
    <property type="entry name" value="LytTR"/>
    <property type="match status" value="1"/>
</dbReference>
<reference evidence="3 4" key="1">
    <citation type="submission" date="2012-11" db="EMBL/GenBank/DDBJ databases">
        <title>Genome assembly of Thiorhodococcus sp. AK35.</title>
        <authorList>
            <person name="Nupur N."/>
            <person name="Khatri I."/>
            <person name="Subramanian S."/>
            <person name="Pinnaka A."/>
        </authorList>
    </citation>
    <scope>NUCLEOTIDE SEQUENCE [LARGE SCALE GENOMIC DNA]</scope>
    <source>
        <strain evidence="3 4">AK35</strain>
    </source>
</reference>
<dbReference type="Proteomes" id="UP000019460">
    <property type="component" value="Unassembled WGS sequence"/>
</dbReference>
<dbReference type="AlphaFoldDB" id="W9VI68"/>
<dbReference type="GO" id="GO:0003677">
    <property type="term" value="F:DNA binding"/>
    <property type="evidence" value="ECO:0007669"/>
    <property type="project" value="InterPro"/>
</dbReference>
<dbReference type="PROSITE" id="PS50930">
    <property type="entry name" value="HTH_LYTTR"/>
    <property type="match status" value="1"/>
</dbReference>
<name>W9VI68_9GAMM</name>
<dbReference type="OrthoDB" id="236568at2"/>
<sequence length="116" mass="13771">MRRGRISAQYRGRVRSVDLSDVIYLRADHKYVTVKHLGGELLIDESLRSLEQEFPDLFVRIHRNALVARNRFLGLEKHSDGTTWARLHDCPDRLQVSRRHLAQIRRWLGQRDRQTD</sequence>
<gene>
    <name evidence="3" type="ORF">D779_3388</name>
</gene>
<proteinExistence type="predicted"/>
<comment type="caution">
    <text evidence="3">The sequence shown here is derived from an EMBL/GenBank/DDBJ whole genome shotgun (WGS) entry which is preliminary data.</text>
</comment>
<evidence type="ECO:0000256" key="1">
    <source>
        <dbReference type="ARBA" id="ARBA00023012"/>
    </source>
</evidence>
<dbReference type="InterPro" id="IPR046947">
    <property type="entry name" value="LytR-like"/>
</dbReference>
<dbReference type="STRING" id="1249627.D779_3388"/>
<accession>W9VI68</accession>
<dbReference type="EMBL" id="AONC01000006">
    <property type="protein sequence ID" value="EXJ16711.1"/>
    <property type="molecule type" value="Genomic_DNA"/>
</dbReference>
<dbReference type="eggNOG" id="COG3279">
    <property type="taxonomic scope" value="Bacteria"/>
</dbReference>
<dbReference type="Pfam" id="PF04397">
    <property type="entry name" value="LytTR"/>
    <property type="match status" value="1"/>
</dbReference>
<dbReference type="PANTHER" id="PTHR37299:SF1">
    <property type="entry name" value="STAGE 0 SPORULATION PROTEIN A HOMOLOG"/>
    <property type="match status" value="1"/>
</dbReference>
<protein>
    <submittedName>
        <fullName evidence="3">Alginate biosynthesis regulator</fullName>
    </submittedName>
</protein>
<evidence type="ECO:0000259" key="2">
    <source>
        <dbReference type="PROSITE" id="PS50930"/>
    </source>
</evidence>
<feature type="domain" description="HTH LytTR-type" evidence="2">
    <location>
        <begin position="6"/>
        <end position="110"/>
    </location>
</feature>
<dbReference type="Gene3D" id="2.40.50.1020">
    <property type="entry name" value="LytTr DNA-binding domain"/>
    <property type="match status" value="1"/>
</dbReference>
<dbReference type="InterPro" id="IPR007492">
    <property type="entry name" value="LytTR_DNA-bd_dom"/>
</dbReference>
<keyword evidence="1" id="KW-0902">Two-component regulatory system</keyword>
<dbReference type="GO" id="GO:0000156">
    <property type="term" value="F:phosphorelay response regulator activity"/>
    <property type="evidence" value="ECO:0007669"/>
    <property type="project" value="InterPro"/>
</dbReference>
<dbReference type="PANTHER" id="PTHR37299">
    <property type="entry name" value="TRANSCRIPTIONAL REGULATOR-RELATED"/>
    <property type="match status" value="1"/>
</dbReference>
<organism evidence="3 4">
    <name type="scientific">Imhoffiella purpurea</name>
    <dbReference type="NCBI Taxonomy" id="1249627"/>
    <lineage>
        <taxon>Bacteria</taxon>
        <taxon>Pseudomonadati</taxon>
        <taxon>Pseudomonadota</taxon>
        <taxon>Gammaproteobacteria</taxon>
        <taxon>Chromatiales</taxon>
        <taxon>Chromatiaceae</taxon>
        <taxon>Imhoffiella</taxon>
    </lineage>
</organism>
<keyword evidence="4" id="KW-1185">Reference proteome</keyword>
<evidence type="ECO:0000313" key="3">
    <source>
        <dbReference type="EMBL" id="EXJ16711.1"/>
    </source>
</evidence>